<proteinExistence type="predicted"/>
<dbReference type="EMBL" id="ATMH01002258">
    <property type="protein sequence ID" value="EPY33370.1"/>
    <property type="molecule type" value="Genomic_DNA"/>
</dbReference>
<comment type="caution">
    <text evidence="2">The sequence shown here is derived from an EMBL/GenBank/DDBJ whole genome shotgun (WGS) entry which is preliminary data.</text>
</comment>
<dbReference type="Pfam" id="PF09149">
    <property type="entry name" value="DUF1935"/>
    <property type="match status" value="1"/>
</dbReference>
<dbReference type="AlphaFoldDB" id="S9WBH6"/>
<organism evidence="2 5">
    <name type="scientific">Strigomonas culicis</name>
    <dbReference type="NCBI Taxonomy" id="28005"/>
    <lineage>
        <taxon>Eukaryota</taxon>
        <taxon>Discoba</taxon>
        <taxon>Euglenozoa</taxon>
        <taxon>Kinetoplastea</taxon>
        <taxon>Metakinetoplastina</taxon>
        <taxon>Trypanosomatida</taxon>
        <taxon>Trypanosomatidae</taxon>
        <taxon>Strigomonadinae</taxon>
        <taxon>Strigomonas</taxon>
    </lineage>
</organism>
<keyword evidence="5" id="KW-1185">Reference proteome</keyword>
<dbReference type="InterPro" id="IPR015232">
    <property type="entry name" value="DUF1935"/>
</dbReference>
<dbReference type="SUPFAM" id="SSF101601">
    <property type="entry name" value="Smp-1-like"/>
    <property type="match status" value="1"/>
</dbReference>
<accession>S9WBH6</accession>
<dbReference type="Gene3D" id="2.60.40.1180">
    <property type="entry name" value="Golgi alpha-mannosidase II"/>
    <property type="match status" value="1"/>
</dbReference>
<evidence type="ECO:0000313" key="5">
    <source>
        <dbReference type="Proteomes" id="UP000015354"/>
    </source>
</evidence>
<dbReference type="Proteomes" id="UP000015354">
    <property type="component" value="Unassembled WGS sequence"/>
</dbReference>
<feature type="domain" description="DUF1935" evidence="1">
    <location>
        <begin position="16"/>
        <end position="121"/>
    </location>
</feature>
<name>S9WBH6_9TRYP</name>
<protein>
    <recommendedName>
        <fullName evidence="1">DUF1935 domain-containing protein</fullName>
    </recommendedName>
</protein>
<dbReference type="InterPro" id="IPR013780">
    <property type="entry name" value="Glyco_hydro_b"/>
</dbReference>
<dbReference type="PANTHER" id="PTHR47047">
    <property type="entry name" value="PUTATIVE-RELATED-RELATED"/>
    <property type="match status" value="1"/>
</dbReference>
<evidence type="ECO:0000313" key="4">
    <source>
        <dbReference type="EMBL" id="EPY36831.1"/>
    </source>
</evidence>
<evidence type="ECO:0000313" key="2">
    <source>
        <dbReference type="EMBL" id="EPY33370.1"/>
    </source>
</evidence>
<reference evidence="2 5" key="1">
    <citation type="journal article" date="2013" name="PLoS ONE">
        <title>Predicting the Proteins of Angomonas deanei, Strigomonas culicis and Their Respective Endosymbionts Reveals New Aspects of the Trypanosomatidae Family.</title>
        <authorList>
            <person name="Motta M.C."/>
            <person name="Martins A.C."/>
            <person name="de Souza S.S."/>
            <person name="Catta-Preta C.M."/>
            <person name="Silva R."/>
            <person name="Klein C.C."/>
            <person name="de Almeida L.G."/>
            <person name="de Lima Cunha O."/>
            <person name="Ciapina L.P."/>
            <person name="Brocchi M."/>
            <person name="Colabardini A.C."/>
            <person name="de Araujo Lima B."/>
            <person name="Machado C.R."/>
            <person name="de Almeida Soares C.M."/>
            <person name="Probst C.M."/>
            <person name="de Menezes C.B."/>
            <person name="Thompson C.E."/>
            <person name="Bartholomeu D.C."/>
            <person name="Gradia D.F."/>
            <person name="Pavoni D.P."/>
            <person name="Grisard E.C."/>
            <person name="Fantinatti-Garboggini F."/>
            <person name="Marchini F.K."/>
            <person name="Rodrigues-Luiz G.F."/>
            <person name="Wagner G."/>
            <person name="Goldman G.H."/>
            <person name="Fietto J.L."/>
            <person name="Elias M.C."/>
            <person name="Goldman M.H."/>
            <person name="Sagot M.F."/>
            <person name="Pereira M."/>
            <person name="Stoco P.H."/>
            <person name="de Mendonca-Neto R.P."/>
            <person name="Teixeira S.M."/>
            <person name="Maciel T.E."/>
            <person name="de Oliveira Mendes T.A."/>
            <person name="Urmenyi T.P."/>
            <person name="de Souza W."/>
            <person name="Schenkman S."/>
            <person name="de Vasconcelos A.T."/>
        </authorList>
    </citation>
    <scope>NUCLEOTIDE SEQUENCE [LARGE SCALE GENOMIC DNA]</scope>
</reference>
<sequence length="135" mass="15234">MGSGNSSSGTQRTYKFRNGKPTMAGNMVTPMFNNMFYRISDTESSKWGFYNDSVDLHVHIAILFDYDSTIVPLGDTTAFRIDDPEDGNEDDYGKYLCEVDVGPGETKEFIQGKITGWKVDTLEARTSSNERTYRL</sequence>
<dbReference type="OrthoDB" id="269245at2759"/>
<dbReference type="InterPro" id="IPR036310">
    <property type="entry name" value="Smp-1-like_sf"/>
</dbReference>
<dbReference type="EMBL" id="ATMH01000385">
    <property type="protein sequence ID" value="EPY36831.1"/>
    <property type="molecule type" value="Genomic_DNA"/>
</dbReference>
<evidence type="ECO:0000313" key="3">
    <source>
        <dbReference type="EMBL" id="EPY35904.1"/>
    </source>
</evidence>
<gene>
    <name evidence="4" type="ORF">STCU_00385</name>
    <name evidence="3" type="ORF">STCU_00853</name>
    <name evidence="2" type="ORF">STCU_02258</name>
</gene>
<dbReference type="PANTHER" id="PTHR47047:SF7">
    <property type="entry name" value="PROTEIN, PUTATIVE-RELATED"/>
    <property type="match status" value="1"/>
</dbReference>
<reference evidence="2" key="2">
    <citation type="submission" date="2013-03" db="EMBL/GenBank/DDBJ databases">
        <authorList>
            <person name="Motta M.C.M."/>
            <person name="Martins A.C.A."/>
            <person name="Preta C.M.C.C."/>
            <person name="Silva R."/>
            <person name="de Souza S.S."/>
            <person name="Klein C.C."/>
            <person name="de Almeida L.G.P."/>
            <person name="Cunha O.L."/>
            <person name="Colabardini A.C."/>
            <person name="Lima B.A."/>
            <person name="Machado C.R."/>
            <person name="Soares C.M.A."/>
            <person name="de Menezes C.B.A."/>
            <person name="Bartolomeu D.C."/>
            <person name="Grisard E.C."/>
            <person name="Fantinatti-Garboggini F."/>
            <person name="Rodrigues-Luiz G.F."/>
            <person name="Wagner G."/>
            <person name="Goldman G.H."/>
            <person name="Fietto J.L.R."/>
            <person name="Ciapina L.P."/>
            <person name="Brocchi M."/>
            <person name="Elias M.C."/>
            <person name="Goldman M.H.S."/>
            <person name="Sagot M.-F."/>
            <person name="Pereira M."/>
            <person name="Stoco P.H."/>
            <person name="Teixeira S.M.R."/>
            <person name="de Mendonca-Neto R.P."/>
            <person name="Maciel T.E.F."/>
            <person name="Mendes T.A.O."/>
            <person name="Urmenyi T.P."/>
            <person name="Teixeira M.M.G."/>
            <person name="de Camargo E.F.P."/>
            <person name="de Sousa W."/>
            <person name="Schenkman S."/>
            <person name="de Vasconcelos A.T.R."/>
        </authorList>
    </citation>
    <scope>NUCLEOTIDE SEQUENCE</scope>
</reference>
<evidence type="ECO:0000259" key="1">
    <source>
        <dbReference type="Pfam" id="PF09149"/>
    </source>
</evidence>
<dbReference type="EMBL" id="ATMH01000853">
    <property type="protein sequence ID" value="EPY35904.1"/>
    <property type="molecule type" value="Genomic_DNA"/>
</dbReference>